<dbReference type="GO" id="GO:0046854">
    <property type="term" value="P:phosphatidylinositol phosphate biosynthetic process"/>
    <property type="evidence" value="ECO:0007669"/>
    <property type="project" value="InterPro"/>
</dbReference>
<dbReference type="Gene3D" id="3.30.540.10">
    <property type="entry name" value="Fructose-1,6-Bisphosphatase, subunit A, domain 1"/>
    <property type="match status" value="1"/>
</dbReference>
<evidence type="ECO:0000256" key="3">
    <source>
        <dbReference type="ARBA" id="ARBA00009759"/>
    </source>
</evidence>
<keyword evidence="6 9" id="KW-0479">Metal-binding</keyword>
<dbReference type="Pfam" id="PF00459">
    <property type="entry name" value="Inositol_P"/>
    <property type="match status" value="1"/>
</dbReference>
<dbReference type="InterPro" id="IPR020583">
    <property type="entry name" value="Inositol_monoP_metal-BS"/>
</dbReference>
<dbReference type="GO" id="GO:0006020">
    <property type="term" value="P:inositol metabolic process"/>
    <property type="evidence" value="ECO:0007669"/>
    <property type="project" value="TreeGrafter"/>
</dbReference>
<dbReference type="GO" id="GO:0007165">
    <property type="term" value="P:signal transduction"/>
    <property type="evidence" value="ECO:0007669"/>
    <property type="project" value="TreeGrafter"/>
</dbReference>
<dbReference type="EC" id="3.1.3.25" evidence="4 10"/>
<feature type="binding site" evidence="9">
    <location>
        <position position="93"/>
    </location>
    <ligand>
        <name>Mg(2+)</name>
        <dbReference type="ChEBI" id="CHEBI:18420"/>
        <label>2</label>
    </ligand>
</feature>
<dbReference type="InterPro" id="IPR022337">
    <property type="entry name" value="Inositol_monophosphatase_SuhB"/>
</dbReference>
<evidence type="ECO:0000313" key="11">
    <source>
        <dbReference type="EMBL" id="TDH62872.1"/>
    </source>
</evidence>
<dbReference type="InterPro" id="IPR020550">
    <property type="entry name" value="Inositol_monophosphatase_CS"/>
</dbReference>
<dbReference type="OrthoDB" id="9785695at2"/>
<comment type="cofactor">
    <cofactor evidence="2 9 10">
        <name>Mg(2+)</name>
        <dbReference type="ChEBI" id="CHEBI:18420"/>
    </cofactor>
</comment>
<feature type="binding site" evidence="9">
    <location>
        <position position="92"/>
    </location>
    <ligand>
        <name>Mg(2+)</name>
        <dbReference type="ChEBI" id="CHEBI:18420"/>
        <label>1</label>
        <note>catalytic</note>
    </ligand>
</feature>
<evidence type="ECO:0000313" key="12">
    <source>
        <dbReference type="Proteomes" id="UP000295096"/>
    </source>
</evidence>
<evidence type="ECO:0000256" key="7">
    <source>
        <dbReference type="ARBA" id="ARBA00022801"/>
    </source>
</evidence>
<dbReference type="PANTHER" id="PTHR20854:SF4">
    <property type="entry name" value="INOSITOL-1-MONOPHOSPHATASE-RELATED"/>
    <property type="match status" value="1"/>
</dbReference>
<keyword evidence="12" id="KW-1185">Reference proteome</keyword>
<evidence type="ECO:0000256" key="10">
    <source>
        <dbReference type="RuleBase" id="RU364068"/>
    </source>
</evidence>
<dbReference type="PRINTS" id="PR01959">
    <property type="entry name" value="SBIMPHPHTASE"/>
</dbReference>
<dbReference type="EMBL" id="SMSJ01000008">
    <property type="protein sequence ID" value="TDH62872.1"/>
    <property type="molecule type" value="Genomic_DNA"/>
</dbReference>
<evidence type="ECO:0000256" key="1">
    <source>
        <dbReference type="ARBA" id="ARBA00001033"/>
    </source>
</evidence>
<evidence type="ECO:0000256" key="6">
    <source>
        <dbReference type="ARBA" id="ARBA00022723"/>
    </source>
</evidence>
<evidence type="ECO:0000256" key="5">
    <source>
        <dbReference type="ARBA" id="ARBA00019784"/>
    </source>
</evidence>
<organism evidence="11 12">
    <name type="scientific">Dankookia rubra</name>
    <dbReference type="NCBI Taxonomy" id="1442381"/>
    <lineage>
        <taxon>Bacteria</taxon>
        <taxon>Pseudomonadati</taxon>
        <taxon>Pseudomonadota</taxon>
        <taxon>Alphaproteobacteria</taxon>
        <taxon>Acetobacterales</taxon>
        <taxon>Roseomonadaceae</taxon>
        <taxon>Dankookia</taxon>
    </lineage>
</organism>
<dbReference type="PROSITE" id="PS00629">
    <property type="entry name" value="IMP_1"/>
    <property type="match status" value="1"/>
</dbReference>
<sequence>MASSPRLSPALNVVVGAVQKAGRRLLRDFGEVEQLQVSAKGPGDFVSAADIRAEETLRQELSRARPGFAFLMEESGSHGAEGWEWRWVVDPLDGTSNFLHGIPHWCVSVGIEKRVDADRTEIVAGVIYNPASDEMFWAEKGVGAFLNDKRLRVSGRREMNHALFATGIPFAGVPRKAEFSQILGRIMPQVAGVRRFGSAALDLAWTAAGRYDGYWELGIKKWDMAAGLILVREAGGFATDPEGGDPYLEGNVVAGNQALHGKLREVVQEGIAAAGAVRGRAAEAGPPAAG</sequence>
<dbReference type="AlphaFoldDB" id="A0A4R5QHN4"/>
<gene>
    <name evidence="11" type="ORF">E2C06_09265</name>
</gene>
<dbReference type="InterPro" id="IPR000760">
    <property type="entry name" value="Inositol_monophosphatase-like"/>
</dbReference>
<comment type="similarity">
    <text evidence="3 10">Belongs to the inositol monophosphatase superfamily.</text>
</comment>
<dbReference type="CDD" id="cd01639">
    <property type="entry name" value="IMPase"/>
    <property type="match status" value="1"/>
</dbReference>
<dbReference type="Gene3D" id="3.40.190.80">
    <property type="match status" value="1"/>
</dbReference>
<dbReference type="GO" id="GO:0008934">
    <property type="term" value="F:inositol monophosphate 1-phosphatase activity"/>
    <property type="evidence" value="ECO:0007669"/>
    <property type="project" value="InterPro"/>
</dbReference>
<feature type="binding site" evidence="9">
    <location>
        <position position="90"/>
    </location>
    <ligand>
        <name>Mg(2+)</name>
        <dbReference type="ChEBI" id="CHEBI:18420"/>
        <label>2</label>
    </ligand>
</feature>
<feature type="binding site" evidence="9">
    <location>
        <position position="73"/>
    </location>
    <ligand>
        <name>Mg(2+)</name>
        <dbReference type="ChEBI" id="CHEBI:18420"/>
        <label>1</label>
        <note>catalytic</note>
    </ligand>
</feature>
<accession>A0A4R5QHN4</accession>
<dbReference type="SUPFAM" id="SSF56655">
    <property type="entry name" value="Carbohydrate phosphatase"/>
    <property type="match status" value="1"/>
</dbReference>
<proteinExistence type="inferred from homology"/>
<dbReference type="RefSeq" id="WP_133288321.1">
    <property type="nucleotide sequence ID" value="NZ_SMSJ01000008.1"/>
</dbReference>
<keyword evidence="8 9" id="KW-0460">Magnesium</keyword>
<keyword evidence="7 10" id="KW-0378">Hydrolase</keyword>
<comment type="caution">
    <text evidence="11">The sequence shown here is derived from an EMBL/GenBank/DDBJ whole genome shotgun (WGS) entry which is preliminary data.</text>
</comment>
<dbReference type="Proteomes" id="UP000295096">
    <property type="component" value="Unassembled WGS sequence"/>
</dbReference>
<comment type="catalytic activity">
    <reaction evidence="1 10">
        <text>a myo-inositol phosphate + H2O = myo-inositol + phosphate</text>
        <dbReference type="Rhea" id="RHEA:24056"/>
        <dbReference type="ChEBI" id="CHEBI:15377"/>
        <dbReference type="ChEBI" id="CHEBI:17268"/>
        <dbReference type="ChEBI" id="CHEBI:43474"/>
        <dbReference type="ChEBI" id="CHEBI:84139"/>
        <dbReference type="EC" id="3.1.3.25"/>
    </reaction>
</comment>
<dbReference type="FunFam" id="3.30.540.10:FF:000003">
    <property type="entry name" value="Inositol-1-monophosphatase"/>
    <property type="match status" value="1"/>
</dbReference>
<dbReference type="GO" id="GO:0046872">
    <property type="term" value="F:metal ion binding"/>
    <property type="evidence" value="ECO:0007669"/>
    <property type="project" value="UniProtKB-KW"/>
</dbReference>
<reference evidence="11 12" key="1">
    <citation type="journal article" date="2016" name="J. Microbiol.">
        <title>Dankookia rubra gen. nov., sp. nov., an alphaproteobacterium isolated from sediment of a shallow stream.</title>
        <authorList>
            <person name="Kim W.H."/>
            <person name="Kim D.H."/>
            <person name="Kang K."/>
            <person name="Ahn T.Y."/>
        </authorList>
    </citation>
    <scope>NUCLEOTIDE SEQUENCE [LARGE SCALE GENOMIC DNA]</scope>
    <source>
        <strain evidence="11 12">JCM30602</strain>
    </source>
</reference>
<dbReference type="InterPro" id="IPR033942">
    <property type="entry name" value="IMPase"/>
</dbReference>
<dbReference type="PROSITE" id="PS00630">
    <property type="entry name" value="IMP_2"/>
    <property type="match status" value="1"/>
</dbReference>
<evidence type="ECO:0000256" key="4">
    <source>
        <dbReference type="ARBA" id="ARBA00013106"/>
    </source>
</evidence>
<evidence type="ECO:0000256" key="2">
    <source>
        <dbReference type="ARBA" id="ARBA00001946"/>
    </source>
</evidence>
<evidence type="ECO:0000256" key="9">
    <source>
        <dbReference type="PIRSR" id="PIRSR600760-2"/>
    </source>
</evidence>
<dbReference type="PANTHER" id="PTHR20854">
    <property type="entry name" value="INOSITOL MONOPHOSPHATASE"/>
    <property type="match status" value="1"/>
</dbReference>
<name>A0A4R5QHN4_9PROT</name>
<evidence type="ECO:0000256" key="8">
    <source>
        <dbReference type="ARBA" id="ARBA00022842"/>
    </source>
</evidence>
<feature type="binding site" evidence="9">
    <location>
        <position position="223"/>
    </location>
    <ligand>
        <name>Mg(2+)</name>
        <dbReference type="ChEBI" id="CHEBI:18420"/>
        <label>1</label>
        <note>catalytic</note>
    </ligand>
</feature>
<dbReference type="PRINTS" id="PR00377">
    <property type="entry name" value="IMPHPHTASES"/>
</dbReference>
<protein>
    <recommendedName>
        <fullName evidence="5 10">Inositol-1-monophosphatase</fullName>
        <ecNumber evidence="4 10">3.1.3.25</ecNumber>
    </recommendedName>
</protein>